<dbReference type="KEGG" id="hni:W911_13675"/>
<evidence type="ECO:0000259" key="11">
    <source>
        <dbReference type="Pfam" id="PF02670"/>
    </source>
</evidence>
<dbReference type="Gene3D" id="3.40.50.720">
    <property type="entry name" value="NAD(P)-binding Rossmann-like Domain"/>
    <property type="match status" value="1"/>
</dbReference>
<feature type="binding site" evidence="9">
    <location>
        <position position="182"/>
    </location>
    <ligand>
        <name>Mn(2+)</name>
        <dbReference type="ChEBI" id="CHEBI:29035"/>
    </ligand>
</feature>
<feature type="binding site" evidence="9">
    <location>
        <position position="206"/>
    </location>
    <ligand>
        <name>1-deoxy-D-xylulose 5-phosphate</name>
        <dbReference type="ChEBI" id="CHEBI:57792"/>
    </ligand>
</feature>
<dbReference type="Pfam" id="PF13288">
    <property type="entry name" value="DXPR_C"/>
    <property type="match status" value="1"/>
</dbReference>
<dbReference type="HOGENOM" id="CLU_035714_4_0_5"/>
<evidence type="ECO:0000256" key="10">
    <source>
        <dbReference type="SAM" id="MobiDB-lite"/>
    </source>
</evidence>
<reference evidence="14 15" key="1">
    <citation type="journal article" date="2014" name="Genome Announc.">
        <title>Complete Genome Sequence of Hyphomicrobium nitrativorans Strain NL23, a Denitrifying Bacterium Isolated from Biofilm of a Methanol-Fed Denitrification System Treating Seawater at the Montreal Biodome.</title>
        <authorList>
            <person name="Martineau C."/>
            <person name="Villeneuve C."/>
            <person name="Mauffrey F."/>
            <person name="Villemur R."/>
        </authorList>
    </citation>
    <scope>NUCLEOTIDE SEQUENCE [LARGE SCALE GENOMIC DNA]</scope>
    <source>
        <strain evidence="14">NL23</strain>
    </source>
</reference>
<dbReference type="PANTHER" id="PTHR30525:SF0">
    <property type="entry name" value="1-DEOXY-D-XYLULOSE 5-PHOSPHATE REDUCTOISOMERASE, CHLOROPLASTIC"/>
    <property type="match status" value="1"/>
</dbReference>
<comment type="cofactor">
    <cofactor evidence="9">
        <name>Mg(2+)</name>
        <dbReference type="ChEBI" id="CHEBI:18420"/>
    </cofactor>
    <cofactor evidence="9">
        <name>Mn(2+)</name>
        <dbReference type="ChEBI" id="CHEBI:29035"/>
    </cofactor>
</comment>
<feature type="domain" description="1-deoxy-D-xylulose 5-phosphate reductoisomerase N-terminal" evidence="11">
    <location>
        <begin position="37"/>
        <end position="162"/>
    </location>
</feature>
<evidence type="ECO:0000313" key="15">
    <source>
        <dbReference type="Proteomes" id="UP000018542"/>
    </source>
</evidence>
<feature type="binding site" evidence="9">
    <location>
        <position position="181"/>
    </location>
    <ligand>
        <name>1-deoxy-D-xylulose 5-phosphate</name>
        <dbReference type="ChEBI" id="CHEBI:57792"/>
    </ligand>
</feature>
<feature type="binding site" evidence="9">
    <location>
        <position position="180"/>
    </location>
    <ligand>
        <name>Mn(2+)</name>
        <dbReference type="ChEBI" id="CHEBI:29035"/>
    </ligand>
</feature>
<comment type="caution">
    <text evidence="9">Lacks conserved residue(s) required for the propagation of feature annotation.</text>
</comment>
<accession>V5SFC6</accession>
<feature type="domain" description="DXP reductoisomerase C-terminal" evidence="13">
    <location>
        <begin position="291"/>
        <end position="411"/>
    </location>
</feature>
<dbReference type="PATRIC" id="fig|1029756.8.peg.2848"/>
<gene>
    <name evidence="9" type="primary">dxr</name>
    <name evidence="14" type="ORF">W911_13675</name>
</gene>
<dbReference type="RefSeq" id="WP_023788056.1">
    <property type="nucleotide sequence ID" value="NC_022997.1"/>
</dbReference>
<dbReference type="InterPro" id="IPR036291">
    <property type="entry name" value="NAD(P)-bd_dom_sf"/>
</dbReference>
<name>V5SFC6_9HYPH</name>
<evidence type="ECO:0000256" key="8">
    <source>
        <dbReference type="ARBA" id="ARBA00048543"/>
    </source>
</evidence>
<proteinExistence type="inferred from homology"/>
<dbReference type="InterPro" id="IPR003821">
    <property type="entry name" value="DXP_reductoisomerase"/>
</dbReference>
<evidence type="ECO:0000256" key="1">
    <source>
        <dbReference type="ARBA" id="ARBA00005094"/>
    </source>
</evidence>
<feature type="binding site" evidence="9">
    <location>
        <position position="71"/>
    </location>
    <ligand>
        <name>NADPH</name>
        <dbReference type="ChEBI" id="CHEBI:57783"/>
    </ligand>
</feature>
<sequence>MAHAPPVSRASAFETETADASAEATAHAPGTRRPQRLSVLGATGSIGTSTLDLVGRHPDRFEIVALTAQCNAARLAELAIAHRAQLAVIGDPAYYDDLKSHLAGTGIRVAAGADAVEAAALEPADCVMAAIVGAAGLTPTFAAAGQGCRVALANKECLVSAGDIFLRHVRQSGAELLPVDSEHSGAFQSIGQTQAASIEKIVLTASGGPFRTLDRHALARVTPEQALKHPNWSMGAKVTIDSATLMNKGLELIEAYHLFPVEAHQLEAIVHPQSVVHCLVMLEDGSVMAQLSQPDMRTPIALALSWPERLTTPVSRLDLLALKTLSFEAPDLDRFPALGIATDALRHGGAAPAVLNAANEVAVAAFIDRKIGFLDIAQTVASCLEKAESLGLLSSVETLEDVLAVDLEARNMARMLLPG</sequence>
<feature type="compositionally biased region" description="Low complexity" evidence="10">
    <location>
        <begin position="10"/>
        <end position="28"/>
    </location>
</feature>
<comment type="pathway">
    <text evidence="1 9">Isoprenoid biosynthesis; isopentenyl diphosphate biosynthesis via DXP pathway; isopentenyl diphosphate from 1-deoxy-D-xylulose 5-phosphate: step 1/6.</text>
</comment>
<feature type="binding site" evidence="9">
    <location>
        <position position="45"/>
    </location>
    <ligand>
        <name>NADPH</name>
        <dbReference type="ChEBI" id="CHEBI:57783"/>
    </ligand>
</feature>
<dbReference type="Pfam" id="PF08436">
    <property type="entry name" value="DXP_redisom_C"/>
    <property type="match status" value="1"/>
</dbReference>
<keyword evidence="5 9" id="KW-0560">Oxidoreductase</keyword>
<evidence type="ECO:0000256" key="5">
    <source>
        <dbReference type="ARBA" id="ARBA00023002"/>
    </source>
</evidence>
<feature type="binding site" evidence="9">
    <location>
        <position position="247"/>
    </location>
    <ligand>
        <name>1-deoxy-D-xylulose 5-phosphate</name>
        <dbReference type="ChEBI" id="CHEBI:57792"/>
    </ligand>
</feature>
<dbReference type="GO" id="GO:0030604">
    <property type="term" value="F:1-deoxy-D-xylulose-5-phosphate reductoisomerase activity"/>
    <property type="evidence" value="ECO:0007669"/>
    <property type="project" value="UniProtKB-UniRule"/>
</dbReference>
<dbReference type="GO" id="GO:0016853">
    <property type="term" value="F:isomerase activity"/>
    <property type="evidence" value="ECO:0007669"/>
    <property type="project" value="UniProtKB-KW"/>
</dbReference>
<feature type="binding site" evidence="9">
    <location>
        <position position="251"/>
    </location>
    <ligand>
        <name>Mn(2+)</name>
        <dbReference type="ChEBI" id="CHEBI:29035"/>
    </ligand>
</feature>
<dbReference type="FunFam" id="3.40.50.720:FF:000045">
    <property type="entry name" value="1-deoxy-D-xylulose 5-phosphate reductoisomerase"/>
    <property type="match status" value="1"/>
</dbReference>
<evidence type="ECO:0000256" key="2">
    <source>
        <dbReference type="ARBA" id="ARBA00006825"/>
    </source>
</evidence>
<evidence type="ECO:0000256" key="4">
    <source>
        <dbReference type="ARBA" id="ARBA00022857"/>
    </source>
</evidence>
<evidence type="ECO:0000259" key="12">
    <source>
        <dbReference type="Pfam" id="PF08436"/>
    </source>
</evidence>
<feature type="binding site" evidence="9">
    <location>
        <position position="155"/>
    </location>
    <ligand>
        <name>1-deoxy-D-xylulose 5-phosphate</name>
        <dbReference type="ChEBI" id="CHEBI:57792"/>
    </ligand>
</feature>
<dbReference type="UniPathway" id="UPA00056">
    <property type="reaction ID" value="UER00092"/>
</dbReference>
<feature type="region of interest" description="Disordered" evidence="10">
    <location>
        <begin position="1"/>
        <end position="38"/>
    </location>
</feature>
<dbReference type="InterPro" id="IPR013512">
    <property type="entry name" value="DXP_reductoisomerase_N"/>
</dbReference>
<protein>
    <recommendedName>
        <fullName evidence="9">1-deoxy-D-xylulose 5-phosphate reductoisomerase</fullName>
        <shortName evidence="9">DXP reductoisomerase</shortName>
        <ecNumber evidence="9">1.1.1.267</ecNumber>
    </recommendedName>
    <alternativeName>
        <fullName evidence="9">1-deoxyxylulose-5-phosphate reductoisomerase</fullName>
    </alternativeName>
    <alternativeName>
        <fullName evidence="9">2-C-methyl-D-erythritol 4-phosphate synthase</fullName>
    </alternativeName>
</protein>
<feature type="binding site" evidence="9">
    <location>
        <position position="44"/>
    </location>
    <ligand>
        <name>NADPH</name>
        <dbReference type="ChEBI" id="CHEBI:57783"/>
    </ligand>
</feature>
<dbReference type="AlphaFoldDB" id="V5SFC6"/>
<dbReference type="InterPro" id="IPR036169">
    <property type="entry name" value="DXPR_C_sf"/>
</dbReference>
<dbReference type="PIRSF" id="PIRSF006205">
    <property type="entry name" value="Dxp_reductismrs"/>
    <property type="match status" value="1"/>
</dbReference>
<organism evidence="14 15">
    <name type="scientific">Hyphomicrobium nitrativorans NL23</name>
    <dbReference type="NCBI Taxonomy" id="1029756"/>
    <lineage>
        <taxon>Bacteria</taxon>
        <taxon>Pseudomonadati</taxon>
        <taxon>Pseudomonadota</taxon>
        <taxon>Alphaproteobacteria</taxon>
        <taxon>Hyphomicrobiales</taxon>
        <taxon>Hyphomicrobiaceae</taxon>
        <taxon>Hyphomicrobium</taxon>
    </lineage>
</organism>
<feature type="binding site" evidence="9">
    <location>
        <position position="156"/>
    </location>
    <ligand>
        <name>NADPH</name>
        <dbReference type="ChEBI" id="CHEBI:57783"/>
    </ligand>
</feature>
<evidence type="ECO:0000256" key="7">
    <source>
        <dbReference type="ARBA" id="ARBA00023229"/>
    </source>
</evidence>
<keyword evidence="6 9" id="KW-0464">Manganese</keyword>
<comment type="similarity">
    <text evidence="2 9">Belongs to the DXR family.</text>
</comment>
<dbReference type="Pfam" id="PF02670">
    <property type="entry name" value="DXP_reductoisom"/>
    <property type="match status" value="1"/>
</dbReference>
<keyword evidence="7 9" id="KW-0414">Isoprene biosynthesis</keyword>
<dbReference type="Proteomes" id="UP000018542">
    <property type="component" value="Chromosome"/>
</dbReference>
<evidence type="ECO:0000256" key="6">
    <source>
        <dbReference type="ARBA" id="ARBA00023211"/>
    </source>
</evidence>
<keyword evidence="4 9" id="KW-0521">NADP</keyword>
<evidence type="ECO:0000313" key="14">
    <source>
        <dbReference type="EMBL" id="AHB49223.1"/>
    </source>
</evidence>
<dbReference type="SUPFAM" id="SSF51735">
    <property type="entry name" value="NAD(P)-binding Rossmann-fold domains"/>
    <property type="match status" value="1"/>
</dbReference>
<comment type="catalytic activity">
    <reaction evidence="8">
        <text>2-C-methyl-D-erythritol 4-phosphate + NADP(+) = 1-deoxy-D-xylulose 5-phosphate + NADPH + H(+)</text>
        <dbReference type="Rhea" id="RHEA:13717"/>
        <dbReference type="ChEBI" id="CHEBI:15378"/>
        <dbReference type="ChEBI" id="CHEBI:57783"/>
        <dbReference type="ChEBI" id="CHEBI:57792"/>
        <dbReference type="ChEBI" id="CHEBI:58262"/>
        <dbReference type="ChEBI" id="CHEBI:58349"/>
        <dbReference type="EC" id="1.1.1.267"/>
    </reaction>
    <physiologicalReaction direction="right-to-left" evidence="8">
        <dbReference type="Rhea" id="RHEA:13719"/>
    </physiologicalReaction>
</comment>
<keyword evidence="15" id="KW-1185">Reference proteome</keyword>
<comment type="function">
    <text evidence="9">Catalyzes the NADPH-dependent rearrangement and reduction of 1-deoxy-D-xylulose-5-phosphate (DXP) to 2-C-methyl-D-erythritol 4-phosphate (MEP).</text>
</comment>
<feature type="binding site" evidence="9">
    <location>
        <position position="235"/>
    </location>
    <ligand>
        <name>NADPH</name>
        <dbReference type="ChEBI" id="CHEBI:57783"/>
    </ligand>
</feature>
<feature type="binding site" evidence="9">
    <location>
        <position position="229"/>
    </location>
    <ligand>
        <name>1-deoxy-D-xylulose 5-phosphate</name>
        <dbReference type="ChEBI" id="CHEBI:57792"/>
    </ligand>
</feature>
<feature type="binding site" evidence="9">
    <location>
        <position position="242"/>
    </location>
    <ligand>
        <name>1-deoxy-D-xylulose 5-phosphate</name>
        <dbReference type="ChEBI" id="CHEBI:57792"/>
    </ligand>
</feature>
<feature type="binding site" evidence="9">
    <location>
        <position position="248"/>
    </location>
    <ligand>
        <name>1-deoxy-D-xylulose 5-phosphate</name>
        <dbReference type="ChEBI" id="CHEBI:57792"/>
    </ligand>
</feature>
<evidence type="ECO:0000259" key="13">
    <source>
        <dbReference type="Pfam" id="PF13288"/>
    </source>
</evidence>
<dbReference type="GO" id="GO:0051484">
    <property type="term" value="P:isopentenyl diphosphate biosynthetic process, methylerythritol 4-phosphate pathway involved in terpenoid biosynthetic process"/>
    <property type="evidence" value="ECO:0007669"/>
    <property type="project" value="UniProtKB-ARBA"/>
</dbReference>
<keyword evidence="14" id="KW-0413">Isomerase</keyword>
<dbReference type="OrthoDB" id="9806546at2"/>
<dbReference type="STRING" id="1029756.W911_13675"/>
<feature type="binding site" evidence="9">
    <location>
        <position position="46"/>
    </location>
    <ligand>
        <name>NADPH</name>
        <dbReference type="ChEBI" id="CHEBI:57783"/>
    </ligand>
</feature>
<dbReference type="GO" id="GO:0030145">
    <property type="term" value="F:manganese ion binding"/>
    <property type="evidence" value="ECO:0007669"/>
    <property type="project" value="TreeGrafter"/>
</dbReference>
<dbReference type="NCBIfam" id="NF009114">
    <property type="entry name" value="PRK12464.1"/>
    <property type="match status" value="1"/>
</dbReference>
<evidence type="ECO:0000256" key="9">
    <source>
        <dbReference type="HAMAP-Rule" id="MF_00183"/>
    </source>
</evidence>
<dbReference type="InterPro" id="IPR013644">
    <property type="entry name" value="DXP_reductoisomerase_C"/>
</dbReference>
<keyword evidence="3 9" id="KW-0479">Metal-binding</keyword>
<dbReference type="EC" id="1.1.1.267" evidence="9"/>
<dbReference type="InterPro" id="IPR026877">
    <property type="entry name" value="DXPR_C"/>
</dbReference>
<dbReference type="PANTHER" id="PTHR30525">
    <property type="entry name" value="1-DEOXY-D-XYLULOSE 5-PHOSPHATE REDUCTOISOMERASE"/>
    <property type="match status" value="1"/>
</dbReference>
<feature type="domain" description="1-deoxy-D-xylulose 5-phosphate reductoisomerase C-terminal" evidence="12">
    <location>
        <begin position="176"/>
        <end position="259"/>
    </location>
</feature>
<keyword evidence="9" id="KW-0460">Magnesium</keyword>
<evidence type="ECO:0000256" key="3">
    <source>
        <dbReference type="ARBA" id="ARBA00022723"/>
    </source>
</evidence>
<feature type="binding site" evidence="9">
    <location>
        <position position="154"/>
    </location>
    <ligand>
        <name>NADPH</name>
        <dbReference type="ChEBI" id="CHEBI:57783"/>
    </ligand>
</feature>
<feature type="binding site" evidence="9">
    <location>
        <position position="251"/>
    </location>
    <ligand>
        <name>1-deoxy-D-xylulose 5-phosphate</name>
        <dbReference type="ChEBI" id="CHEBI:57792"/>
    </ligand>
</feature>
<dbReference type="SUPFAM" id="SSF69055">
    <property type="entry name" value="1-deoxy-D-xylulose-5-phosphate reductoisomerase, C-terminal domain"/>
    <property type="match status" value="1"/>
</dbReference>
<dbReference type="SUPFAM" id="SSF55347">
    <property type="entry name" value="Glyceraldehyde-3-phosphate dehydrogenase-like, C-terminal domain"/>
    <property type="match status" value="1"/>
</dbReference>
<dbReference type="Gene3D" id="1.10.1740.10">
    <property type="match status" value="1"/>
</dbReference>
<dbReference type="NCBIfam" id="TIGR00243">
    <property type="entry name" value="Dxr"/>
    <property type="match status" value="1"/>
</dbReference>
<dbReference type="GO" id="GO:0070402">
    <property type="term" value="F:NADPH binding"/>
    <property type="evidence" value="ECO:0007669"/>
    <property type="project" value="InterPro"/>
</dbReference>
<feature type="binding site" evidence="9">
    <location>
        <position position="182"/>
    </location>
    <ligand>
        <name>1-deoxy-D-xylulose 5-phosphate</name>
        <dbReference type="ChEBI" id="CHEBI:57792"/>
    </ligand>
</feature>
<feature type="binding site" evidence="9">
    <location>
        <position position="43"/>
    </location>
    <ligand>
        <name>NADPH</name>
        <dbReference type="ChEBI" id="CHEBI:57783"/>
    </ligand>
</feature>
<dbReference type="HAMAP" id="MF_00183">
    <property type="entry name" value="DXP_reductoisom"/>
    <property type="match status" value="1"/>
</dbReference>
<dbReference type="EMBL" id="CP006912">
    <property type="protein sequence ID" value="AHB49223.1"/>
    <property type="molecule type" value="Genomic_DNA"/>
</dbReference>